<gene>
    <name evidence="7" type="ORF">SK069_11580</name>
</gene>
<keyword evidence="3 5" id="KW-1133">Transmembrane helix</keyword>
<protein>
    <submittedName>
        <fullName evidence="7">RDD family protein</fullName>
    </submittedName>
</protein>
<evidence type="ECO:0000256" key="4">
    <source>
        <dbReference type="ARBA" id="ARBA00023136"/>
    </source>
</evidence>
<evidence type="ECO:0000313" key="7">
    <source>
        <dbReference type="EMBL" id="MDX8152239.1"/>
    </source>
</evidence>
<feature type="domain" description="RDD" evidence="6">
    <location>
        <begin position="23"/>
        <end position="150"/>
    </location>
</feature>
<dbReference type="EMBL" id="JAXAVX010000005">
    <property type="protein sequence ID" value="MDX8152239.1"/>
    <property type="molecule type" value="Genomic_DNA"/>
</dbReference>
<evidence type="ECO:0000256" key="2">
    <source>
        <dbReference type="ARBA" id="ARBA00022692"/>
    </source>
</evidence>
<dbReference type="Proteomes" id="UP001277761">
    <property type="component" value="Unassembled WGS sequence"/>
</dbReference>
<organism evidence="7 8">
    <name type="scientific">Patulibacter brassicae</name>
    <dbReference type="NCBI Taxonomy" id="1705717"/>
    <lineage>
        <taxon>Bacteria</taxon>
        <taxon>Bacillati</taxon>
        <taxon>Actinomycetota</taxon>
        <taxon>Thermoleophilia</taxon>
        <taxon>Solirubrobacterales</taxon>
        <taxon>Patulibacteraceae</taxon>
        <taxon>Patulibacter</taxon>
    </lineage>
</organism>
<feature type="transmembrane region" description="Helical" evidence="5">
    <location>
        <begin position="37"/>
        <end position="57"/>
    </location>
</feature>
<keyword evidence="8" id="KW-1185">Reference proteome</keyword>
<name>A0ABU4VMD0_9ACTN</name>
<accession>A0ABU4VMD0</accession>
<evidence type="ECO:0000256" key="1">
    <source>
        <dbReference type="ARBA" id="ARBA00004141"/>
    </source>
</evidence>
<dbReference type="PANTHER" id="PTHR38480">
    <property type="entry name" value="SLR0254 PROTEIN"/>
    <property type="match status" value="1"/>
</dbReference>
<evidence type="ECO:0000256" key="3">
    <source>
        <dbReference type="ARBA" id="ARBA00022989"/>
    </source>
</evidence>
<dbReference type="InterPro" id="IPR010432">
    <property type="entry name" value="RDD"/>
</dbReference>
<evidence type="ECO:0000259" key="6">
    <source>
        <dbReference type="Pfam" id="PF06271"/>
    </source>
</evidence>
<dbReference type="PANTHER" id="PTHR38480:SF1">
    <property type="entry name" value="SLR0254 PROTEIN"/>
    <property type="match status" value="1"/>
</dbReference>
<reference evidence="7 8" key="1">
    <citation type="submission" date="2023-11" db="EMBL/GenBank/DDBJ databases">
        <authorList>
            <person name="Xu M."/>
            <person name="Jiang T."/>
        </authorList>
    </citation>
    <scope>NUCLEOTIDE SEQUENCE [LARGE SCALE GENOMIC DNA]</scope>
    <source>
        <strain evidence="7 8">SD</strain>
    </source>
</reference>
<evidence type="ECO:0000256" key="5">
    <source>
        <dbReference type="SAM" id="Phobius"/>
    </source>
</evidence>
<dbReference type="RefSeq" id="WP_319954394.1">
    <property type="nucleotide sequence ID" value="NZ_JAXAVX010000005.1"/>
</dbReference>
<feature type="transmembrane region" description="Helical" evidence="5">
    <location>
        <begin position="63"/>
        <end position="82"/>
    </location>
</feature>
<sequence length="244" mass="25686">MDDYQDRVTITTPEGLEVALVLAGPATRIVAALLDTLVKLVAATFVVSIAVGIGYGILGDAGATIAVAVGAFAFLFLWDPWLEQVTDGRPPGKAMLGLRVVRDDGGRVDLASSLVRNLLRIVEYPLLYLPGIAMLLAHPRHQRIGDLAAGTYVVRERRPVAVAAERAPVAPPDAGPVPALDLVALDAHDRATVRRFAAQAGTLAEAERARLATLIAGPLRRRVGGVPPGTADEELVLAVAHRLG</sequence>
<comment type="caution">
    <text evidence="7">The sequence shown here is derived from an EMBL/GenBank/DDBJ whole genome shotgun (WGS) entry which is preliminary data.</text>
</comment>
<proteinExistence type="predicted"/>
<evidence type="ECO:0000313" key="8">
    <source>
        <dbReference type="Proteomes" id="UP001277761"/>
    </source>
</evidence>
<comment type="subcellular location">
    <subcellularLocation>
        <location evidence="1">Membrane</location>
        <topology evidence="1">Multi-pass membrane protein</topology>
    </subcellularLocation>
</comment>
<dbReference type="Pfam" id="PF06271">
    <property type="entry name" value="RDD"/>
    <property type="match status" value="1"/>
</dbReference>
<keyword evidence="2 5" id="KW-0812">Transmembrane</keyword>
<keyword evidence="4 5" id="KW-0472">Membrane</keyword>